<dbReference type="SUPFAM" id="SSF52047">
    <property type="entry name" value="RNI-like"/>
    <property type="match status" value="1"/>
</dbReference>
<dbReference type="InParanoid" id="A0A409VXR4"/>
<proteinExistence type="predicted"/>
<gene>
    <name evidence="2" type="ORF">CVT24_011927</name>
</gene>
<accession>A0A409VXR4</accession>
<dbReference type="Proteomes" id="UP000284842">
    <property type="component" value="Unassembled WGS sequence"/>
</dbReference>
<sequence>MSNVTASFAGLTLTPAEKNVGLVSGNIIFAKTPLELIREIMEHIIAPRLPLPFTHRPLVHPAGHPRSKVLSLLKVCKTWYIAGLPLLYRDLLITRCSQLERLLVTLQKPENSNLPCWVESIEIRDVLPQEIQSEIFQDRIRQLLQICPNLTTYAYQESFRHSNILLYSPSYPSLIPPITHLHLQWVLLPSELACALRELEGTLQSLHISFAYDIKFKQWPAMDFSFPNLHTLSIPQTSTSLGICTSWHMPNLARLFLFIEGLNAAPFQARVLVSDRFDDWGWGIENVTGTTFFKKFGSTLKVLDIYRNDYTRGPGCDSAVGSRFLVHTPRLEHLILHVQRDARQEFPFNFQDFRHSNVKYVDVWAEDQISVALQETLALGCFPLPAEMEGSTRVGNHVNPSFPFPAVRGFRIFPKTLAHWNHLPVIIPPSHSPLPQIMSFAPARDIVSGIDWAVVGEHSDYKTGYDIPAFDAEGIEAIATGMMDTEEEDSDGSDRSTSVQLYYHAPDDKSDGSFEMTEEDDYSDGSVDSDIDAEILDSELQDLIVEKDSYVERLAAEISDITSLV</sequence>
<evidence type="ECO:0000313" key="3">
    <source>
        <dbReference type="Proteomes" id="UP000284842"/>
    </source>
</evidence>
<keyword evidence="3" id="KW-1185">Reference proteome</keyword>
<feature type="region of interest" description="Disordered" evidence="1">
    <location>
        <begin position="504"/>
        <end position="529"/>
    </location>
</feature>
<dbReference type="AlphaFoldDB" id="A0A409VXR4"/>
<feature type="compositionally biased region" description="Acidic residues" evidence="1">
    <location>
        <begin position="516"/>
        <end position="529"/>
    </location>
</feature>
<protein>
    <recommendedName>
        <fullName evidence="4">F-box domain-containing protein</fullName>
    </recommendedName>
</protein>
<comment type="caution">
    <text evidence="2">The sequence shown here is derived from an EMBL/GenBank/DDBJ whole genome shotgun (WGS) entry which is preliminary data.</text>
</comment>
<dbReference type="OrthoDB" id="3258555at2759"/>
<evidence type="ECO:0008006" key="4">
    <source>
        <dbReference type="Google" id="ProtNLM"/>
    </source>
</evidence>
<reference evidence="2 3" key="1">
    <citation type="journal article" date="2018" name="Evol. Lett.">
        <title>Horizontal gene cluster transfer increased hallucinogenic mushroom diversity.</title>
        <authorList>
            <person name="Reynolds H.T."/>
            <person name="Vijayakumar V."/>
            <person name="Gluck-Thaler E."/>
            <person name="Korotkin H.B."/>
            <person name="Matheny P.B."/>
            <person name="Slot J.C."/>
        </authorList>
    </citation>
    <scope>NUCLEOTIDE SEQUENCE [LARGE SCALE GENOMIC DNA]</scope>
    <source>
        <strain evidence="2 3">2629</strain>
    </source>
</reference>
<name>A0A409VXR4_9AGAR</name>
<organism evidence="2 3">
    <name type="scientific">Panaeolus cyanescens</name>
    <dbReference type="NCBI Taxonomy" id="181874"/>
    <lineage>
        <taxon>Eukaryota</taxon>
        <taxon>Fungi</taxon>
        <taxon>Dikarya</taxon>
        <taxon>Basidiomycota</taxon>
        <taxon>Agaricomycotina</taxon>
        <taxon>Agaricomycetes</taxon>
        <taxon>Agaricomycetidae</taxon>
        <taxon>Agaricales</taxon>
        <taxon>Agaricineae</taxon>
        <taxon>Galeropsidaceae</taxon>
        <taxon>Panaeolus</taxon>
    </lineage>
</organism>
<dbReference type="EMBL" id="NHTK01005930">
    <property type="protein sequence ID" value="PPQ71045.1"/>
    <property type="molecule type" value="Genomic_DNA"/>
</dbReference>
<evidence type="ECO:0000256" key="1">
    <source>
        <dbReference type="SAM" id="MobiDB-lite"/>
    </source>
</evidence>
<evidence type="ECO:0000313" key="2">
    <source>
        <dbReference type="EMBL" id="PPQ71045.1"/>
    </source>
</evidence>